<comment type="caution">
    <text evidence="4">The sequence shown here is derived from an EMBL/GenBank/DDBJ whole genome shotgun (WGS) entry which is preliminary data.</text>
</comment>
<evidence type="ECO:0000256" key="1">
    <source>
        <dbReference type="ARBA" id="ARBA00022741"/>
    </source>
</evidence>
<protein>
    <submittedName>
        <fullName evidence="4">ATP-binding cassette domain-containing protein</fullName>
    </submittedName>
</protein>
<reference evidence="4 5" key="1">
    <citation type="submission" date="2019-05" db="EMBL/GenBank/DDBJ databases">
        <title>Verrucobacter flavum gen. nov., sp. nov. a new member of the family Verrucomicrobiaceae.</title>
        <authorList>
            <person name="Szuroczki S."/>
            <person name="Abbaszade G."/>
            <person name="Szabo A."/>
            <person name="Felfoldi T."/>
            <person name="Schumann P."/>
            <person name="Boka K."/>
            <person name="Keki Z."/>
            <person name="Toumi M."/>
            <person name="Toth E."/>
        </authorList>
    </citation>
    <scope>NUCLEOTIDE SEQUENCE [LARGE SCALE GENOMIC DNA]</scope>
    <source>
        <strain evidence="4 5">MG-N-17</strain>
    </source>
</reference>
<dbReference type="PROSITE" id="PS50893">
    <property type="entry name" value="ABC_TRANSPORTER_2"/>
    <property type="match status" value="1"/>
</dbReference>
<dbReference type="SUPFAM" id="SSF52540">
    <property type="entry name" value="P-loop containing nucleoside triphosphate hydrolases"/>
    <property type="match status" value="1"/>
</dbReference>
<dbReference type="GO" id="GO:0016887">
    <property type="term" value="F:ATP hydrolysis activity"/>
    <property type="evidence" value="ECO:0007669"/>
    <property type="project" value="InterPro"/>
</dbReference>
<dbReference type="InterPro" id="IPR003439">
    <property type="entry name" value="ABC_transporter-like_ATP-bd"/>
</dbReference>
<dbReference type="GO" id="GO:0005524">
    <property type="term" value="F:ATP binding"/>
    <property type="evidence" value="ECO:0007669"/>
    <property type="project" value="UniProtKB-KW"/>
</dbReference>
<organism evidence="4 5">
    <name type="scientific">Phragmitibacter flavus</name>
    <dbReference type="NCBI Taxonomy" id="2576071"/>
    <lineage>
        <taxon>Bacteria</taxon>
        <taxon>Pseudomonadati</taxon>
        <taxon>Verrucomicrobiota</taxon>
        <taxon>Verrucomicrobiia</taxon>
        <taxon>Verrucomicrobiales</taxon>
        <taxon>Verrucomicrobiaceae</taxon>
        <taxon>Phragmitibacter</taxon>
    </lineage>
</organism>
<dbReference type="InterPro" id="IPR017871">
    <property type="entry name" value="ABC_transporter-like_CS"/>
</dbReference>
<feature type="domain" description="ABC transporter" evidence="3">
    <location>
        <begin position="3"/>
        <end position="213"/>
    </location>
</feature>
<dbReference type="SMART" id="SM00382">
    <property type="entry name" value="AAA"/>
    <property type="match status" value="1"/>
</dbReference>
<dbReference type="Proteomes" id="UP000306196">
    <property type="component" value="Unassembled WGS sequence"/>
</dbReference>
<sequence length="213" mass="23586">MSLKLENLTLQLAEFTLSVSTQLSAPITGLFGRSGSGKTTLLEIIAGIRRPSAGRIVLNDQTLTDIPQNVHIPPAKRQVGYVPQDLALFPHLNASANLHYGFRAVSANSTLPGRVIELLELSTLLSRPIQRLSGGEQQRIALGRALLASPKLLLLDEPLSSLDDRLKERILPYFKAIHDEFKIPMIYVTHCQWELTKLCDEVLTLHQGQLQPN</sequence>
<dbReference type="PANTHER" id="PTHR43514">
    <property type="entry name" value="ABC TRANSPORTER I FAMILY MEMBER 10"/>
    <property type="match status" value="1"/>
</dbReference>
<evidence type="ECO:0000313" key="4">
    <source>
        <dbReference type="EMBL" id="TLD70879.1"/>
    </source>
</evidence>
<dbReference type="InterPro" id="IPR003593">
    <property type="entry name" value="AAA+_ATPase"/>
</dbReference>
<evidence type="ECO:0000313" key="5">
    <source>
        <dbReference type="Proteomes" id="UP000306196"/>
    </source>
</evidence>
<dbReference type="RefSeq" id="WP_138086349.1">
    <property type="nucleotide sequence ID" value="NZ_VAUV01000007.1"/>
</dbReference>
<dbReference type="AlphaFoldDB" id="A0A5R8KH00"/>
<keyword evidence="1" id="KW-0547">Nucleotide-binding</keyword>
<keyword evidence="5" id="KW-1185">Reference proteome</keyword>
<accession>A0A5R8KH00</accession>
<dbReference type="Pfam" id="PF00005">
    <property type="entry name" value="ABC_tran"/>
    <property type="match status" value="1"/>
</dbReference>
<evidence type="ECO:0000259" key="3">
    <source>
        <dbReference type="PROSITE" id="PS50893"/>
    </source>
</evidence>
<dbReference type="PROSITE" id="PS00211">
    <property type="entry name" value="ABC_TRANSPORTER_1"/>
    <property type="match status" value="1"/>
</dbReference>
<dbReference type="EMBL" id="VAUV01000007">
    <property type="protein sequence ID" value="TLD70879.1"/>
    <property type="molecule type" value="Genomic_DNA"/>
</dbReference>
<dbReference type="Gene3D" id="3.40.50.300">
    <property type="entry name" value="P-loop containing nucleotide triphosphate hydrolases"/>
    <property type="match status" value="1"/>
</dbReference>
<dbReference type="PANTHER" id="PTHR43514:SF4">
    <property type="entry name" value="ABC TRANSPORTER I FAMILY MEMBER 10"/>
    <property type="match status" value="1"/>
</dbReference>
<dbReference type="OrthoDB" id="9785080at2"/>
<keyword evidence="2 4" id="KW-0067">ATP-binding</keyword>
<proteinExistence type="predicted"/>
<dbReference type="InterPro" id="IPR050334">
    <property type="entry name" value="Molybdenum_import_ModC"/>
</dbReference>
<dbReference type="InterPro" id="IPR027417">
    <property type="entry name" value="P-loop_NTPase"/>
</dbReference>
<evidence type="ECO:0000256" key="2">
    <source>
        <dbReference type="ARBA" id="ARBA00022840"/>
    </source>
</evidence>
<name>A0A5R8KH00_9BACT</name>
<gene>
    <name evidence="4" type="ORF">FEM03_11275</name>
</gene>